<feature type="compositionally biased region" description="Basic residues" evidence="1">
    <location>
        <begin position="91"/>
        <end position="109"/>
    </location>
</feature>
<evidence type="ECO:0000256" key="1">
    <source>
        <dbReference type="SAM" id="MobiDB-lite"/>
    </source>
</evidence>
<feature type="signal peptide" evidence="2">
    <location>
        <begin position="1"/>
        <end position="18"/>
    </location>
</feature>
<comment type="caution">
    <text evidence="3">The sequence shown here is derived from an EMBL/GenBank/DDBJ whole genome shotgun (WGS) entry which is preliminary data.</text>
</comment>
<accession>A0AAV7L6B2</accession>
<feature type="chain" id="PRO_5044000870" description="Secreted protein" evidence="2">
    <location>
        <begin position="19"/>
        <end position="109"/>
    </location>
</feature>
<feature type="region of interest" description="Disordered" evidence="1">
    <location>
        <begin position="83"/>
        <end position="109"/>
    </location>
</feature>
<dbReference type="EMBL" id="JANPWB010000016">
    <property type="protein sequence ID" value="KAJ1086648.1"/>
    <property type="molecule type" value="Genomic_DNA"/>
</dbReference>
<proteinExistence type="predicted"/>
<keyword evidence="4" id="KW-1185">Reference proteome</keyword>
<dbReference type="AlphaFoldDB" id="A0AAV7L6B2"/>
<dbReference type="Proteomes" id="UP001066276">
    <property type="component" value="Chromosome 12"/>
</dbReference>
<gene>
    <name evidence="3" type="ORF">NDU88_006764</name>
</gene>
<evidence type="ECO:0000313" key="4">
    <source>
        <dbReference type="Proteomes" id="UP001066276"/>
    </source>
</evidence>
<protein>
    <recommendedName>
        <fullName evidence="5">Secreted protein</fullName>
    </recommendedName>
</protein>
<name>A0AAV7L6B2_PLEWA</name>
<organism evidence="3 4">
    <name type="scientific">Pleurodeles waltl</name>
    <name type="common">Iberian ribbed newt</name>
    <dbReference type="NCBI Taxonomy" id="8319"/>
    <lineage>
        <taxon>Eukaryota</taxon>
        <taxon>Metazoa</taxon>
        <taxon>Chordata</taxon>
        <taxon>Craniata</taxon>
        <taxon>Vertebrata</taxon>
        <taxon>Euteleostomi</taxon>
        <taxon>Amphibia</taxon>
        <taxon>Batrachia</taxon>
        <taxon>Caudata</taxon>
        <taxon>Salamandroidea</taxon>
        <taxon>Salamandridae</taxon>
        <taxon>Pleurodelinae</taxon>
        <taxon>Pleurodeles</taxon>
    </lineage>
</organism>
<evidence type="ECO:0000313" key="3">
    <source>
        <dbReference type="EMBL" id="KAJ1086648.1"/>
    </source>
</evidence>
<evidence type="ECO:0008006" key="5">
    <source>
        <dbReference type="Google" id="ProtNLM"/>
    </source>
</evidence>
<keyword evidence="2" id="KW-0732">Signal</keyword>
<sequence>MPFFYLLWLAEALEWTCCDRSRLYRRPVVFLFYKTSTAIKIVLRRSNLSRGLFRCSIAAASQSSPSSVSLLCGSRDCGPLTHASGDAARRQAVRRRSAASRVCPVRRSR</sequence>
<reference evidence="3" key="1">
    <citation type="journal article" date="2022" name="bioRxiv">
        <title>Sequencing and chromosome-scale assembly of the giantPleurodeles waltlgenome.</title>
        <authorList>
            <person name="Brown T."/>
            <person name="Elewa A."/>
            <person name="Iarovenko S."/>
            <person name="Subramanian E."/>
            <person name="Araus A.J."/>
            <person name="Petzold A."/>
            <person name="Susuki M."/>
            <person name="Suzuki K.-i.T."/>
            <person name="Hayashi T."/>
            <person name="Toyoda A."/>
            <person name="Oliveira C."/>
            <person name="Osipova E."/>
            <person name="Leigh N.D."/>
            <person name="Simon A."/>
            <person name="Yun M.H."/>
        </authorList>
    </citation>
    <scope>NUCLEOTIDE SEQUENCE</scope>
    <source>
        <strain evidence="3">20211129_DDA</strain>
        <tissue evidence="3">Liver</tissue>
    </source>
</reference>
<evidence type="ECO:0000256" key="2">
    <source>
        <dbReference type="SAM" id="SignalP"/>
    </source>
</evidence>